<gene>
    <name evidence="5" type="ORF">ACFPYI_04445</name>
</gene>
<evidence type="ECO:0000259" key="3">
    <source>
        <dbReference type="Pfam" id="PF04967"/>
    </source>
</evidence>
<dbReference type="Pfam" id="PF04967">
    <property type="entry name" value="HTH_10"/>
    <property type="match status" value="1"/>
</dbReference>
<organism evidence="5 6">
    <name type="scientific">Halomarina salina</name>
    <dbReference type="NCBI Taxonomy" id="1872699"/>
    <lineage>
        <taxon>Archaea</taxon>
        <taxon>Methanobacteriati</taxon>
        <taxon>Methanobacteriota</taxon>
        <taxon>Stenosarchaea group</taxon>
        <taxon>Halobacteria</taxon>
        <taxon>Halobacteriales</taxon>
        <taxon>Natronomonadaceae</taxon>
        <taxon>Halomarina</taxon>
    </lineage>
</organism>
<dbReference type="Proteomes" id="UP001596099">
    <property type="component" value="Unassembled WGS sequence"/>
</dbReference>
<evidence type="ECO:0000256" key="1">
    <source>
        <dbReference type="ARBA" id="ARBA00023015"/>
    </source>
</evidence>
<feature type="domain" description="HTH bat-type" evidence="3">
    <location>
        <begin position="156"/>
        <end position="207"/>
    </location>
</feature>
<dbReference type="PANTHER" id="PTHR34236">
    <property type="entry name" value="DIMETHYL SULFOXIDE REDUCTASE TRANSCRIPTIONAL ACTIVATOR"/>
    <property type="match status" value="1"/>
</dbReference>
<dbReference type="EMBL" id="JBHSQH010000001">
    <property type="protein sequence ID" value="MFC5970574.1"/>
    <property type="molecule type" value="Genomic_DNA"/>
</dbReference>
<dbReference type="RefSeq" id="WP_247420058.1">
    <property type="nucleotide sequence ID" value="NZ_JALLGW010000002.1"/>
</dbReference>
<comment type="caution">
    <text evidence="5">The sequence shown here is derived from an EMBL/GenBank/DDBJ whole genome shotgun (WGS) entry which is preliminary data.</text>
</comment>
<evidence type="ECO:0000313" key="5">
    <source>
        <dbReference type="EMBL" id="MFC5970574.1"/>
    </source>
</evidence>
<keyword evidence="6" id="KW-1185">Reference proteome</keyword>
<accession>A0ABD5RJR8</accession>
<keyword evidence="2" id="KW-0804">Transcription</keyword>
<name>A0ABD5RJR8_9EURY</name>
<dbReference type="Pfam" id="PF15915">
    <property type="entry name" value="BAT"/>
    <property type="match status" value="1"/>
</dbReference>
<dbReference type="InterPro" id="IPR031803">
    <property type="entry name" value="BAT_GAF/HTH-assoc"/>
</dbReference>
<evidence type="ECO:0000256" key="2">
    <source>
        <dbReference type="ARBA" id="ARBA00023163"/>
    </source>
</evidence>
<reference evidence="5 6" key="1">
    <citation type="journal article" date="2019" name="Int. J. Syst. Evol. Microbiol.">
        <title>The Global Catalogue of Microorganisms (GCM) 10K type strain sequencing project: providing services to taxonomists for standard genome sequencing and annotation.</title>
        <authorList>
            <consortium name="The Broad Institute Genomics Platform"/>
            <consortium name="The Broad Institute Genome Sequencing Center for Infectious Disease"/>
            <person name="Wu L."/>
            <person name="Ma J."/>
        </authorList>
    </citation>
    <scope>NUCLEOTIDE SEQUENCE [LARGE SCALE GENOMIC DNA]</scope>
    <source>
        <strain evidence="5 6">CGMCC 1.12543</strain>
    </source>
</reference>
<sequence length="223" mass="25529">MIVKFVFQQPTLLDALRQMPSTRVRWEESHTTPNGEMLMLFWAESDDFEAFEAAMHDDPTVTAPRLLTEFTDRRLYQVEQIGEGRAQSVYDSLTTAGGIIEECIGTHDGWTVEIEFPDNDTLQHFHSVCEDHGLEFDLLQKYEASENTEQSNHYGLSKKQRETLIRAAEKGYFHVPRGTDLDTIAAELDISHQAASERVRRAMDILIDHTLAPAREDPPTERH</sequence>
<keyword evidence="1" id="KW-0805">Transcription regulation</keyword>
<dbReference type="PANTHER" id="PTHR34236:SF1">
    <property type="entry name" value="DIMETHYL SULFOXIDE REDUCTASE TRANSCRIPTIONAL ACTIVATOR"/>
    <property type="match status" value="1"/>
</dbReference>
<proteinExistence type="predicted"/>
<dbReference type="AlphaFoldDB" id="A0ABD5RJR8"/>
<evidence type="ECO:0000313" key="6">
    <source>
        <dbReference type="Proteomes" id="UP001596099"/>
    </source>
</evidence>
<protein>
    <submittedName>
        <fullName evidence="5">Bacterio-opsin activator domain-containing protein</fullName>
    </submittedName>
</protein>
<evidence type="ECO:0000259" key="4">
    <source>
        <dbReference type="Pfam" id="PF15915"/>
    </source>
</evidence>
<dbReference type="InterPro" id="IPR007050">
    <property type="entry name" value="HTH_bacterioopsin"/>
</dbReference>
<feature type="domain" description="Bacterioopsin transcriptional activator GAF and HTH associated" evidence="4">
    <location>
        <begin position="12"/>
        <end position="150"/>
    </location>
</feature>